<accession>A0A4Q9LGC7</accession>
<evidence type="ECO:0000313" key="2">
    <source>
        <dbReference type="Proteomes" id="UP000291404"/>
    </source>
</evidence>
<dbReference type="VEuPathDB" id="MicrosporidiaDB:CWI39_1205p0010"/>
<dbReference type="SMART" id="SM01301">
    <property type="entry name" value="PTPlike_phytase"/>
    <property type="match status" value="3"/>
</dbReference>
<dbReference type="Proteomes" id="UP000291404">
    <property type="component" value="Unassembled WGS sequence"/>
</dbReference>
<dbReference type="AlphaFoldDB" id="A0A4Q9LGC7"/>
<evidence type="ECO:0000313" key="1">
    <source>
        <dbReference type="EMBL" id="TBU07148.1"/>
    </source>
</evidence>
<dbReference type="InterPro" id="IPR050561">
    <property type="entry name" value="PTP"/>
</dbReference>
<dbReference type="Gene3D" id="3.90.190.10">
    <property type="entry name" value="Protein tyrosine phosphatase superfamily"/>
    <property type="match status" value="3"/>
</dbReference>
<dbReference type="EMBL" id="PITI01000319">
    <property type="protein sequence ID" value="TBU07148.1"/>
    <property type="molecule type" value="Genomic_DNA"/>
</dbReference>
<comment type="caution">
    <text evidence="1">The sequence shown here is derived from an EMBL/GenBank/DDBJ whole genome shotgun (WGS) entry which is preliminary data.</text>
</comment>
<proteinExistence type="predicted"/>
<organism evidence="1 2">
    <name type="scientific">Hamiltosporidium magnivora</name>
    <dbReference type="NCBI Taxonomy" id="148818"/>
    <lineage>
        <taxon>Eukaryota</taxon>
        <taxon>Fungi</taxon>
        <taxon>Fungi incertae sedis</taxon>
        <taxon>Microsporidia</taxon>
        <taxon>Dubosqiidae</taxon>
        <taxon>Hamiltosporidium</taxon>
    </lineage>
</organism>
<reference evidence="1 2" key="1">
    <citation type="submission" date="2017-12" db="EMBL/GenBank/DDBJ databases">
        <authorList>
            <person name="Pombert J.-F."/>
            <person name="Haag K.L."/>
            <person name="Ebert D."/>
        </authorList>
    </citation>
    <scope>NUCLEOTIDE SEQUENCE [LARGE SCALE GENOMIC DNA]</scope>
    <source>
        <strain evidence="1">BE-OM-2</strain>
    </source>
</reference>
<name>A0A4Q9LGC7_9MICR</name>
<dbReference type="SUPFAM" id="SSF52799">
    <property type="entry name" value="(Phosphotyrosine protein) phosphatases II"/>
    <property type="match status" value="1"/>
</dbReference>
<dbReference type="PANTHER" id="PTHR23339">
    <property type="entry name" value="TYROSINE SPECIFIC PROTEIN PHOSPHATASE AND DUAL SPECIFICITY PROTEIN PHOSPHATASE"/>
    <property type="match status" value="1"/>
</dbReference>
<sequence>MEINKYSRFGFILTSSSILKCELNFSKHTNKSKELENNINTHSTYKNIHGIGQLTISELEIFFEKFSCEEEIFWFNLREEPMIFINSCSFVLKDKNNPFEDIKFMKGVSCENLEIFEERLKREIIYEAEINGGFLQVNSENKKNETTTFFIIPYEILTVKEVFQNFKKKYKNLKYFRIPISSHSYISDTNSLNFLHKILYQSYSNTRIFIFNSKRGYTRVKFAITFCYLTVGVINSNNFLFSIQNTLKMFFEKLKRIIETKNKEKINDFDLKENEIQIILKIACQGKYRVVENLLSILKNKKAKLNVDIALYNIYGEEDFKKDIIHKYFKYLLYKDTKYLNEAILRLEKYITLILYEEYLFTMKPVFYNIGFQAWLRSNISYVNLFKYISRKKDKSFIFSPLNLLPNINIEFNFLNILKKNKYYILKEHVPFCCRTTADKINFVPNLSEKYILADKKSVWFNLLEEPCIYIKNKFFIYRDYQKFYKNPTFFRGIDCQEIEKTEFEIKNQLLNELKRESKLTVYKEKTDGIKPYEILDIKYEDILTSIEYISKYKKTENFIYLRFPITSSLPLRFETFDKLFEHVSRFEKDSYFYVQSNGRKGRCVYISLLINLIYNWKYNINIETEDSKFHFKIIQRLVSVLENGIEAKNRIDHYFQIYFQESFIQFFLSIDIEKYKIRAIKRYFVLICFSSYLYNQSCKSFEEFMMNRLEILNMYNELNEITENNFFYDLSGFKDESICHVKKRNAHILGSMMILKYDYFIGSNIFSLPNAIKETQNFRYVVTGDNIICGIAMPTRKAIENVLKKMRSLSKNFENNIYWFCLREEPVIYINDHPYVLRNVEKLSENIETRGISVEIVENIENKLKNEILDELNEGMLLVHKEIIKNGEYITKGVWVKVNSVETTKEIFLKNSCIFKRYPITDERIPIPSIIDNIYKFIREIKESKLLIFNCQMGRGRTTTGMVIAKLVCDKDKIPSEKSRFYPPKYKIIELLLKILPAAQLSKQKLDEVIDCFDHLENLRNVIDDYNNGSDERISKGKRYLSRYFYLICFCNFYYQTDEESFVSYLEKRHEISNLEMEIENIGLEFV</sequence>
<protein>
    <submittedName>
        <fullName evidence="1">Inositol hexakisphosphate</fullName>
    </submittedName>
</protein>
<dbReference type="InterPro" id="IPR029021">
    <property type="entry name" value="Prot-tyrosine_phosphatase-like"/>
</dbReference>
<gene>
    <name evidence="1" type="ORF">CWI36_0319p0030</name>
</gene>
<keyword evidence="2" id="KW-1185">Reference proteome</keyword>
<dbReference type="Pfam" id="PF14566">
    <property type="entry name" value="PTPlike_phytase"/>
    <property type="match status" value="3"/>
</dbReference>
<dbReference type="VEuPathDB" id="MicrosporidiaDB:CWI36_0319p0030"/>